<dbReference type="RefSeq" id="YP_009984817.1">
    <property type="nucleotide sequence ID" value="NC_052653.1"/>
</dbReference>
<dbReference type="EMBL" id="MH816848">
    <property type="protein sequence ID" value="AYD85138.1"/>
    <property type="molecule type" value="Genomic_DNA"/>
</dbReference>
<evidence type="ECO:0000313" key="1">
    <source>
        <dbReference type="EMBL" id="AYD85138.1"/>
    </source>
</evidence>
<evidence type="ECO:0000313" key="2">
    <source>
        <dbReference type="Proteomes" id="UP000268217"/>
    </source>
</evidence>
<organism evidence="1 2">
    <name type="scientific">Escherichia phage vB_vPM_PD06</name>
    <dbReference type="NCBI Taxonomy" id="2315527"/>
    <lineage>
        <taxon>Viruses</taxon>
        <taxon>Duplodnaviria</taxon>
        <taxon>Heunggongvirae</taxon>
        <taxon>Uroviricota</taxon>
        <taxon>Caudoviricetes</taxon>
        <taxon>Stephanstirmvirinae</taxon>
        <taxon>Justusliebigvirus</taxon>
        <taxon>Justusliebigvirus PD06</taxon>
    </lineage>
</organism>
<dbReference type="KEGG" id="vg:62612162"/>
<name>A0A386KHQ7_9CAUD</name>
<accession>A0A386KHQ7</accession>
<sequence>MKSVNKLQQFLLSTAIFLLLLIGILYGASNLYNLHNNVEHNIEKCTILKHNKQAEDFLKNKCYNYIDYEETNND</sequence>
<keyword evidence="2" id="KW-1185">Reference proteome</keyword>
<dbReference type="Proteomes" id="UP000268217">
    <property type="component" value="Segment"/>
</dbReference>
<dbReference type="GeneID" id="62612162"/>
<reference evidence="2" key="1">
    <citation type="submission" date="2018-08" db="EMBL/GenBank/DDBJ databases">
        <authorList>
            <person name="Liu G."/>
            <person name="Sun H."/>
            <person name="Ren H."/>
            <person name="Pan Q."/>
        </authorList>
    </citation>
    <scope>NUCLEOTIDE SEQUENCE [LARGE SCALE GENOMIC DNA]</scope>
</reference>
<proteinExistence type="predicted"/>
<protein>
    <submittedName>
        <fullName evidence="1">Uncharacterized protein</fullName>
    </submittedName>
</protein>